<dbReference type="Pfam" id="PF02630">
    <property type="entry name" value="SCO1-SenC"/>
    <property type="match status" value="1"/>
</dbReference>
<dbReference type="GO" id="GO:0046872">
    <property type="term" value="F:metal ion binding"/>
    <property type="evidence" value="ECO:0007669"/>
    <property type="project" value="UniProtKB-KW"/>
</dbReference>
<gene>
    <name evidence="5" type="ORF">HRJ53_16940</name>
</gene>
<dbReference type="CDD" id="cd02968">
    <property type="entry name" value="SCO"/>
    <property type="match status" value="1"/>
</dbReference>
<name>A0A7V8SXS7_9BACT</name>
<protein>
    <submittedName>
        <fullName evidence="5">SCO family protein</fullName>
    </submittedName>
</protein>
<dbReference type="SUPFAM" id="SSF52833">
    <property type="entry name" value="Thioredoxin-like"/>
    <property type="match status" value="1"/>
</dbReference>
<dbReference type="AlphaFoldDB" id="A0A7V8SXS7"/>
<feature type="non-terminal residue" evidence="5">
    <location>
        <position position="1"/>
    </location>
</feature>
<feature type="binding site" evidence="2">
    <location>
        <position position="32"/>
    </location>
    <ligand>
        <name>Cu cation</name>
        <dbReference type="ChEBI" id="CHEBI:23378"/>
    </ligand>
</feature>
<feature type="transmembrane region" description="Helical" evidence="4">
    <location>
        <begin position="193"/>
        <end position="212"/>
    </location>
</feature>
<sequence>DVPFQDESSRSVQLRDYFHGKALVLAFVYYRCPMLCNQVQQGVVGTLRMLSFNPGRDYEVVFISFDPRDTPEMAAEKKKAALSRFGRRETESGWHFLTGGRESIDRVTAAANFRYSFSAKTGLFAHASGVLLLTPEGRISRYFYGVEYPGRDMRLGLVDASQGKIGTPIDHVLLFCYQYDPSTAAYSAAILRLVRLGGVLTILCLVGGILIARRREKLAARNFGRPLSTRGARS</sequence>
<dbReference type="EMBL" id="JACDQQ010001625">
    <property type="protein sequence ID" value="MBA0086670.1"/>
    <property type="molecule type" value="Genomic_DNA"/>
</dbReference>
<feature type="binding site" evidence="2">
    <location>
        <position position="36"/>
    </location>
    <ligand>
        <name>Cu cation</name>
        <dbReference type="ChEBI" id="CHEBI:23378"/>
    </ligand>
</feature>
<comment type="caution">
    <text evidence="5">The sequence shown here is derived from an EMBL/GenBank/DDBJ whole genome shotgun (WGS) entry which is preliminary data.</text>
</comment>
<dbReference type="InterPro" id="IPR003782">
    <property type="entry name" value="SCO1/SenC"/>
</dbReference>
<dbReference type="InterPro" id="IPR036249">
    <property type="entry name" value="Thioredoxin-like_sf"/>
</dbReference>
<organism evidence="5 6">
    <name type="scientific">Candidatus Acidiferrum panamense</name>
    <dbReference type="NCBI Taxonomy" id="2741543"/>
    <lineage>
        <taxon>Bacteria</taxon>
        <taxon>Pseudomonadati</taxon>
        <taxon>Acidobacteriota</taxon>
        <taxon>Terriglobia</taxon>
        <taxon>Candidatus Acidiferrales</taxon>
        <taxon>Candidatus Acidiferrum</taxon>
    </lineage>
</organism>
<dbReference type="Gene3D" id="3.40.30.10">
    <property type="entry name" value="Glutaredoxin"/>
    <property type="match status" value="1"/>
</dbReference>
<keyword evidence="6" id="KW-1185">Reference proteome</keyword>
<evidence type="ECO:0000313" key="5">
    <source>
        <dbReference type="EMBL" id="MBA0086670.1"/>
    </source>
</evidence>
<evidence type="ECO:0000256" key="4">
    <source>
        <dbReference type="SAM" id="Phobius"/>
    </source>
</evidence>
<comment type="similarity">
    <text evidence="1">Belongs to the SCO1/2 family.</text>
</comment>
<evidence type="ECO:0000256" key="2">
    <source>
        <dbReference type="PIRSR" id="PIRSR603782-1"/>
    </source>
</evidence>
<dbReference type="PANTHER" id="PTHR12151">
    <property type="entry name" value="ELECTRON TRANSPORT PROTIN SCO1/SENC FAMILY MEMBER"/>
    <property type="match status" value="1"/>
</dbReference>
<dbReference type="Proteomes" id="UP000567293">
    <property type="component" value="Unassembled WGS sequence"/>
</dbReference>
<keyword evidence="4" id="KW-0812">Transmembrane</keyword>
<keyword evidence="3" id="KW-1015">Disulfide bond</keyword>
<evidence type="ECO:0000313" key="6">
    <source>
        <dbReference type="Proteomes" id="UP000567293"/>
    </source>
</evidence>
<feature type="binding site" evidence="2">
    <location>
        <position position="126"/>
    </location>
    <ligand>
        <name>Cu cation</name>
        <dbReference type="ChEBI" id="CHEBI:23378"/>
    </ligand>
</feature>
<proteinExistence type="inferred from homology"/>
<evidence type="ECO:0000256" key="1">
    <source>
        <dbReference type="ARBA" id="ARBA00010996"/>
    </source>
</evidence>
<keyword evidence="2" id="KW-0479">Metal-binding</keyword>
<evidence type="ECO:0000256" key="3">
    <source>
        <dbReference type="PIRSR" id="PIRSR603782-2"/>
    </source>
</evidence>
<reference evidence="5" key="1">
    <citation type="submission" date="2020-06" db="EMBL/GenBank/DDBJ databases">
        <title>Legume-microbial interactions unlock mineral nutrients during tropical forest succession.</title>
        <authorList>
            <person name="Epihov D.Z."/>
        </authorList>
    </citation>
    <scope>NUCLEOTIDE SEQUENCE [LARGE SCALE GENOMIC DNA]</scope>
    <source>
        <strain evidence="5">Pan2503</strain>
    </source>
</reference>
<accession>A0A7V8SXS7</accession>
<keyword evidence="4" id="KW-1133">Transmembrane helix</keyword>
<dbReference type="PANTHER" id="PTHR12151:SF8">
    <property type="entry name" value="THIOREDOXIN DOMAIN-CONTAINING PROTEIN"/>
    <property type="match status" value="1"/>
</dbReference>
<feature type="disulfide bond" description="Redox-active" evidence="3">
    <location>
        <begin position="32"/>
        <end position="36"/>
    </location>
</feature>
<keyword evidence="2" id="KW-0186">Copper</keyword>
<keyword evidence="4" id="KW-0472">Membrane</keyword>